<keyword evidence="3" id="KW-1185">Reference proteome</keyword>
<reference evidence="2" key="1">
    <citation type="submission" date="2023-06" db="EMBL/GenBank/DDBJ databases">
        <title>Genome-scale phylogeny and comparative genomics of the fungal order Sordariales.</title>
        <authorList>
            <consortium name="Lawrence Berkeley National Laboratory"/>
            <person name="Hensen N."/>
            <person name="Bonometti L."/>
            <person name="Westerberg I."/>
            <person name="Brannstrom I.O."/>
            <person name="Guillou S."/>
            <person name="Cros-Aarteil S."/>
            <person name="Calhoun S."/>
            <person name="Haridas S."/>
            <person name="Kuo A."/>
            <person name="Mondo S."/>
            <person name="Pangilinan J."/>
            <person name="Riley R."/>
            <person name="LaButti K."/>
            <person name="Andreopoulos B."/>
            <person name="Lipzen A."/>
            <person name="Chen C."/>
            <person name="Yanf M."/>
            <person name="Daum C."/>
            <person name="Ng V."/>
            <person name="Clum A."/>
            <person name="Steindorff A."/>
            <person name="Ohm R."/>
            <person name="Martin F."/>
            <person name="Silar P."/>
            <person name="Natvig D."/>
            <person name="Lalanne C."/>
            <person name="Gautier V."/>
            <person name="Ament-velasquez S.L."/>
            <person name="Kruys A."/>
            <person name="Hutchinson M.I."/>
            <person name="Powell A.J."/>
            <person name="Barry K."/>
            <person name="Miller A.N."/>
            <person name="Grigoriev I.V."/>
            <person name="Debuchy R."/>
            <person name="Gladieux P."/>
            <person name="Thoren M.H."/>
            <person name="Johannesson H."/>
        </authorList>
    </citation>
    <scope>NUCLEOTIDE SEQUENCE</scope>
    <source>
        <strain evidence="2">SMH3187-1</strain>
    </source>
</reference>
<comment type="caution">
    <text evidence="2">The sequence shown here is derived from an EMBL/GenBank/DDBJ whole genome shotgun (WGS) entry which is preliminary data.</text>
</comment>
<organism evidence="2 3">
    <name type="scientific">Schizothecium vesticola</name>
    <dbReference type="NCBI Taxonomy" id="314040"/>
    <lineage>
        <taxon>Eukaryota</taxon>
        <taxon>Fungi</taxon>
        <taxon>Dikarya</taxon>
        <taxon>Ascomycota</taxon>
        <taxon>Pezizomycotina</taxon>
        <taxon>Sordariomycetes</taxon>
        <taxon>Sordariomycetidae</taxon>
        <taxon>Sordariales</taxon>
        <taxon>Schizotheciaceae</taxon>
        <taxon>Schizothecium</taxon>
    </lineage>
</organism>
<protein>
    <submittedName>
        <fullName evidence="2">Uncharacterized protein</fullName>
    </submittedName>
</protein>
<evidence type="ECO:0000313" key="3">
    <source>
        <dbReference type="Proteomes" id="UP001172155"/>
    </source>
</evidence>
<name>A0AA40K900_9PEZI</name>
<proteinExistence type="predicted"/>
<dbReference type="Proteomes" id="UP001172155">
    <property type="component" value="Unassembled WGS sequence"/>
</dbReference>
<dbReference type="EMBL" id="JAUKUD010000003">
    <property type="protein sequence ID" value="KAK0750271.1"/>
    <property type="molecule type" value="Genomic_DNA"/>
</dbReference>
<sequence>MGILGRRHSGIRSRSSMAETGRRSEAPAPFSDSAATGPLPRVRRVLVMMLMGESGMEVVCDNTEGGSVVLMHRSNAFALTDDHDDASREFKPRPLQGREDGHCGAFLAWHRSLDPYSSRAGLATVRATVAVERSGDGSVQGLAHSEWRRDGHQRRTFGWEWDARSSRDTAVHGREVGGWGVEVRIAGSDANGQSAVLRGLRRVIVSQNTADIDEILIVHHVEKNSTPSWFC</sequence>
<evidence type="ECO:0000313" key="2">
    <source>
        <dbReference type="EMBL" id="KAK0750271.1"/>
    </source>
</evidence>
<feature type="region of interest" description="Disordered" evidence="1">
    <location>
        <begin position="1"/>
        <end position="35"/>
    </location>
</feature>
<accession>A0AA40K900</accession>
<feature type="compositionally biased region" description="Basic residues" evidence="1">
    <location>
        <begin position="1"/>
        <end position="11"/>
    </location>
</feature>
<dbReference type="AlphaFoldDB" id="A0AA40K900"/>
<gene>
    <name evidence="2" type="ORF">B0T18DRAFT_389723</name>
</gene>
<evidence type="ECO:0000256" key="1">
    <source>
        <dbReference type="SAM" id="MobiDB-lite"/>
    </source>
</evidence>